<dbReference type="AlphaFoldDB" id="A0A1X7PAQ7"/>
<sequence>MRFVVTAALLLFAGFLVGGLALQAIVIWGDGDQEFIIAFVAFAAMFLLSSIVFLAVHVFRDVRSAANVAVLLLLVVIGVAALGLVVIDLLEDPNHGAIAGSLPIIAGLTVPNAFAVIAQWAIVRWRGRPAPPAHMFGRGPVAPV</sequence>
<protein>
    <submittedName>
        <fullName evidence="2">Uncharacterized protein</fullName>
    </submittedName>
</protein>
<organism evidence="2 3">
    <name type="scientific">Mesorhizobium australicum</name>
    <dbReference type="NCBI Taxonomy" id="536018"/>
    <lineage>
        <taxon>Bacteria</taxon>
        <taxon>Pseudomonadati</taxon>
        <taxon>Pseudomonadota</taxon>
        <taxon>Alphaproteobacteria</taxon>
        <taxon>Hyphomicrobiales</taxon>
        <taxon>Phyllobacteriaceae</taxon>
        <taxon>Mesorhizobium</taxon>
    </lineage>
</organism>
<proteinExistence type="predicted"/>
<evidence type="ECO:0000256" key="1">
    <source>
        <dbReference type="SAM" id="Phobius"/>
    </source>
</evidence>
<feature type="transmembrane region" description="Helical" evidence="1">
    <location>
        <begin position="68"/>
        <end position="90"/>
    </location>
</feature>
<gene>
    <name evidence="2" type="ORF">SAMN02982922_3702</name>
</gene>
<keyword evidence="1" id="KW-1133">Transmembrane helix</keyword>
<keyword evidence="1" id="KW-0472">Membrane</keyword>
<evidence type="ECO:0000313" key="3">
    <source>
        <dbReference type="Proteomes" id="UP000193083"/>
    </source>
</evidence>
<dbReference type="OrthoDB" id="8100373at2"/>
<keyword evidence="1" id="KW-0812">Transmembrane</keyword>
<feature type="transmembrane region" description="Helical" evidence="1">
    <location>
        <begin position="33"/>
        <end position="56"/>
    </location>
</feature>
<name>A0A1X7PAQ7_9HYPH</name>
<accession>A0A1X7PAQ7</accession>
<dbReference type="EMBL" id="FXBL01000004">
    <property type="protein sequence ID" value="SMH48243.1"/>
    <property type="molecule type" value="Genomic_DNA"/>
</dbReference>
<dbReference type="Proteomes" id="UP000193083">
    <property type="component" value="Unassembled WGS sequence"/>
</dbReference>
<evidence type="ECO:0000313" key="2">
    <source>
        <dbReference type="EMBL" id="SMH48243.1"/>
    </source>
</evidence>
<keyword evidence="3" id="KW-1185">Reference proteome</keyword>
<feature type="transmembrane region" description="Helical" evidence="1">
    <location>
        <begin position="102"/>
        <end position="123"/>
    </location>
</feature>
<reference evidence="2 3" key="1">
    <citation type="submission" date="2017-04" db="EMBL/GenBank/DDBJ databases">
        <authorList>
            <person name="Afonso C.L."/>
            <person name="Miller P.J."/>
            <person name="Scott M.A."/>
            <person name="Spackman E."/>
            <person name="Goraichik I."/>
            <person name="Dimitrov K.M."/>
            <person name="Suarez D.L."/>
            <person name="Swayne D.E."/>
        </authorList>
    </citation>
    <scope>NUCLEOTIDE SEQUENCE [LARGE SCALE GENOMIC DNA]</scope>
    <source>
        <strain evidence="2 3">B5P</strain>
    </source>
</reference>